<dbReference type="EMBL" id="CAXAMM010016202">
    <property type="protein sequence ID" value="CAK9038291.1"/>
    <property type="molecule type" value="Genomic_DNA"/>
</dbReference>
<name>A0ABP0LGJ1_9DINO</name>
<comment type="caution">
    <text evidence="2">The sequence shown here is derived from an EMBL/GenBank/DDBJ whole genome shotgun (WGS) entry which is preliminary data.</text>
</comment>
<feature type="region of interest" description="Disordered" evidence="1">
    <location>
        <begin position="1"/>
        <end position="103"/>
    </location>
</feature>
<feature type="region of interest" description="Disordered" evidence="1">
    <location>
        <begin position="346"/>
        <end position="370"/>
    </location>
</feature>
<dbReference type="Proteomes" id="UP001642464">
    <property type="component" value="Unassembled WGS sequence"/>
</dbReference>
<proteinExistence type="predicted"/>
<accession>A0ABP0LGJ1</accession>
<feature type="compositionally biased region" description="Basic and acidic residues" evidence="1">
    <location>
        <begin position="64"/>
        <end position="87"/>
    </location>
</feature>
<feature type="compositionally biased region" description="Basic and acidic residues" evidence="1">
    <location>
        <begin position="9"/>
        <end position="23"/>
    </location>
</feature>
<evidence type="ECO:0000313" key="2">
    <source>
        <dbReference type="EMBL" id="CAK9038291.1"/>
    </source>
</evidence>
<keyword evidence="3" id="KW-1185">Reference proteome</keyword>
<feature type="compositionally biased region" description="Low complexity" evidence="1">
    <location>
        <begin position="88"/>
        <end position="98"/>
    </location>
</feature>
<protein>
    <submittedName>
        <fullName evidence="2">Uncharacterized protein</fullName>
    </submittedName>
</protein>
<organism evidence="2 3">
    <name type="scientific">Durusdinium trenchii</name>
    <dbReference type="NCBI Taxonomy" id="1381693"/>
    <lineage>
        <taxon>Eukaryota</taxon>
        <taxon>Sar</taxon>
        <taxon>Alveolata</taxon>
        <taxon>Dinophyceae</taxon>
        <taxon>Suessiales</taxon>
        <taxon>Symbiodiniaceae</taxon>
        <taxon>Durusdinium</taxon>
    </lineage>
</organism>
<gene>
    <name evidence="2" type="ORF">SCF082_LOCUS22546</name>
</gene>
<sequence length="399" mass="45858">MADASAAKRGLDKQLQDVEDKRSPDHKKAKKEKKDKKEKKSKKERRREEAEHWKSQASNTPQRAHSEELDAVKSSPARKETIRKYSEARSTSSRTSATMEVRSGEERLKAAEQDIDQLWQDSNVLFSGMKQMQKQQAYLMQRDTAQARKEANTQVVVSNWPPHAQEDDRDRIIEWLIFQAQIPAREYLHASHKTQPDAISRITIMHFRSVWSTKKFIEYVKKFASGKYPLPFWEADNTVPQDSTGRPYHLQIRQQICTPDRIRSIPLKAFLQCINDNPNCIYHNQTRNLYKNWSSHVIANEEGNLLKCLFNDADGTVKMLIREDLFNMVENSIAASWKTVVARPSDDDLANRKGKGKAGKGGPASSTTSHSVKGIQDYLYNVHLVKVRPTHEEDDEEAL</sequence>
<evidence type="ECO:0000256" key="1">
    <source>
        <dbReference type="SAM" id="MobiDB-lite"/>
    </source>
</evidence>
<reference evidence="2 3" key="1">
    <citation type="submission" date="2024-02" db="EMBL/GenBank/DDBJ databases">
        <authorList>
            <person name="Chen Y."/>
            <person name="Shah S."/>
            <person name="Dougan E. K."/>
            <person name="Thang M."/>
            <person name="Chan C."/>
        </authorList>
    </citation>
    <scope>NUCLEOTIDE SEQUENCE [LARGE SCALE GENOMIC DNA]</scope>
</reference>
<evidence type="ECO:0000313" key="3">
    <source>
        <dbReference type="Proteomes" id="UP001642464"/>
    </source>
</evidence>
<feature type="compositionally biased region" description="Basic residues" evidence="1">
    <location>
        <begin position="24"/>
        <end position="45"/>
    </location>
</feature>